<keyword evidence="2" id="KW-1185">Reference proteome</keyword>
<name>A0A7L6AQX5_9GAMM</name>
<evidence type="ECO:0000313" key="1">
    <source>
        <dbReference type="EMBL" id="QLQ31494.1"/>
    </source>
</evidence>
<organism evidence="1 2">
    <name type="scientific">Candidatus Thiothrix singaporensis</name>
    <dbReference type="NCBI Taxonomy" id="2799669"/>
    <lineage>
        <taxon>Bacteria</taxon>
        <taxon>Pseudomonadati</taxon>
        <taxon>Pseudomonadota</taxon>
        <taxon>Gammaproteobacteria</taxon>
        <taxon>Thiotrichales</taxon>
        <taxon>Thiotrichaceae</taxon>
        <taxon>Thiothrix</taxon>
    </lineage>
</organism>
<dbReference type="Proteomes" id="UP000510621">
    <property type="component" value="Chromosome"/>
</dbReference>
<dbReference type="EMBL" id="CP059265">
    <property type="protein sequence ID" value="QLQ31494.1"/>
    <property type="molecule type" value="Genomic_DNA"/>
</dbReference>
<proteinExistence type="predicted"/>
<evidence type="ECO:0000313" key="2">
    <source>
        <dbReference type="Proteomes" id="UP000510621"/>
    </source>
</evidence>
<sequence>MSIPKKGSRALIIKGVSYRWRIRQKPTYCEGTFISGFSIAVERVDQPSQCILLLKSDFPRPDNWFTQVSQSITPKMIAASIEEALIHGWQPENAGSAFIYPLCSSFIEPCP</sequence>
<dbReference type="KEGG" id="this:HZT40_07690"/>
<reference evidence="1" key="1">
    <citation type="submission" date="2020-06" db="EMBL/GenBank/DDBJ databases">
        <title>Analysis procedures for assessing recovery of high quality, complete, closed genomes from Nanopore long read metagenome sequencing.</title>
        <authorList>
            <person name="Bessarab I."/>
            <person name="Arumugam K."/>
            <person name="Haryono M."/>
            <person name="Liu X."/>
            <person name="Roy S."/>
            <person name="Zuniga-Montanez R.E."/>
            <person name="Qiu G."/>
            <person name="Drautz-Moses D.I."/>
            <person name="Law Y.Y."/>
            <person name="Wuertz S."/>
            <person name="Lauro F.M."/>
            <person name="Huson D.H."/>
            <person name="Williams R.B."/>
        </authorList>
    </citation>
    <scope>NUCLEOTIDE SEQUENCE [LARGE SCALE GENOMIC DNA]</scope>
    <source>
        <strain evidence="1">SSD2</strain>
    </source>
</reference>
<protein>
    <submittedName>
        <fullName evidence="1">Uncharacterized protein</fullName>
    </submittedName>
</protein>
<dbReference type="AlphaFoldDB" id="A0A7L6AQX5"/>
<accession>A0A7L6AQX5</accession>
<gene>
    <name evidence="1" type="ORF">HZT40_07690</name>
</gene>